<feature type="domain" description="ABC transporter" evidence="8">
    <location>
        <begin position="42"/>
        <end position="397"/>
    </location>
</feature>
<keyword evidence="10" id="KW-1185">Reference proteome</keyword>
<dbReference type="RefSeq" id="WP_330500555.1">
    <property type="nucleotide sequence ID" value="NZ_JAZDWZ010000002.1"/>
</dbReference>
<evidence type="ECO:0000256" key="6">
    <source>
        <dbReference type="ARBA" id="ARBA00023136"/>
    </source>
</evidence>
<dbReference type="PROSITE" id="PS00211">
    <property type="entry name" value="ABC_TRANSPORTER_1"/>
    <property type="match status" value="1"/>
</dbReference>
<evidence type="ECO:0000256" key="7">
    <source>
        <dbReference type="SAM" id="Coils"/>
    </source>
</evidence>
<dbReference type="Gene3D" id="3.40.50.300">
    <property type="entry name" value="P-loop containing nucleotide triphosphate hydrolases"/>
    <property type="match status" value="2"/>
</dbReference>
<keyword evidence="3" id="KW-0547">Nucleotide-binding</keyword>
<evidence type="ECO:0000313" key="10">
    <source>
        <dbReference type="Proteomes" id="UP001344817"/>
    </source>
</evidence>
<dbReference type="PANTHER" id="PTHR43875:SF15">
    <property type="entry name" value="TREHALOSE IMPORT ATP-BINDING PROTEIN SUGC"/>
    <property type="match status" value="1"/>
</dbReference>
<organism evidence="9 10">
    <name type="scientific">Mycoplasmopsis ciconiae</name>
    <dbReference type="NCBI Taxonomy" id="561067"/>
    <lineage>
        <taxon>Bacteria</taxon>
        <taxon>Bacillati</taxon>
        <taxon>Mycoplasmatota</taxon>
        <taxon>Mycoplasmoidales</taxon>
        <taxon>Metamycoplasmataceae</taxon>
        <taxon>Mycoplasmopsis</taxon>
    </lineage>
</organism>
<evidence type="ECO:0000256" key="5">
    <source>
        <dbReference type="ARBA" id="ARBA00022967"/>
    </source>
</evidence>
<proteinExistence type="predicted"/>
<keyword evidence="4 9" id="KW-0067">ATP-binding</keyword>
<dbReference type="Pfam" id="PF00005">
    <property type="entry name" value="ABC_tran"/>
    <property type="match status" value="2"/>
</dbReference>
<dbReference type="GO" id="GO:0005524">
    <property type="term" value="F:ATP binding"/>
    <property type="evidence" value="ECO:0007669"/>
    <property type="project" value="UniProtKB-KW"/>
</dbReference>
<dbReference type="Proteomes" id="UP001344817">
    <property type="component" value="Unassembled WGS sequence"/>
</dbReference>
<keyword evidence="6" id="KW-0472">Membrane</keyword>
<gene>
    <name evidence="9" type="ORF">V2E24_00945</name>
</gene>
<protein>
    <submittedName>
        <fullName evidence="9">ATP-binding cassette domain-containing protein</fullName>
    </submittedName>
</protein>
<evidence type="ECO:0000256" key="3">
    <source>
        <dbReference type="ARBA" id="ARBA00022741"/>
    </source>
</evidence>
<evidence type="ECO:0000256" key="1">
    <source>
        <dbReference type="ARBA" id="ARBA00022448"/>
    </source>
</evidence>
<name>A0ABU7MKV4_9BACT</name>
<dbReference type="InterPro" id="IPR017871">
    <property type="entry name" value="ABC_transporter-like_CS"/>
</dbReference>
<dbReference type="EMBL" id="JAZDWZ010000002">
    <property type="protein sequence ID" value="MEE3928143.1"/>
    <property type="molecule type" value="Genomic_DNA"/>
</dbReference>
<dbReference type="SUPFAM" id="SSF50331">
    <property type="entry name" value="MOP-like"/>
    <property type="match status" value="1"/>
</dbReference>
<dbReference type="Gene3D" id="2.40.50.100">
    <property type="match status" value="1"/>
</dbReference>
<dbReference type="InterPro" id="IPR003593">
    <property type="entry name" value="AAA+_ATPase"/>
</dbReference>
<evidence type="ECO:0000313" key="9">
    <source>
        <dbReference type="EMBL" id="MEE3928143.1"/>
    </source>
</evidence>
<sequence>MKFKSDNQVLKSNGLPKYVLKEYERLELEHKNKDKNKDDYVLEIKNLDKVYENGFQAVFGTDITLKKGEFLSLLGPSGCGKTTTLRAIAGLDLPTSGSVKINGTDVTYSEPSDRDITMVFQNYALFPHLSVRENIAFGLKANTSKIGEEGPYFRKEKLLLNKLNNALRLVNDIKRIKKLESNADKLKKQIEKFKEKSKNNSSKNQNKKRIEFFKFNAKSVLYNSLLEKIDYVKSQASNLDKINQEIQQLKKQIAENKVLKKEASTKDDKKKVIAQKVQEASDILGLNYYLDRKPSALSGGQRQRVALGRSIVGSPTLFLMDEPLSNLDAKLRASMRSEIRRIHERVNAGTVYVTHDQIEAMTMSDKIAIMSDGFVQQIGSPADVYKNPANIFVAQFIGSPTMNLYEGVFREGKFVCDAFELELLVDKTKNIEENQKIILGIRAQDISVDEIVKDTYQNSFKVQIISKELLGNEIQYVAKFLNSNVQVSFITNSYTNFENDSIQEISFMASRIHIFDQHTTISLTSEFNYETLKSLKNWSESSDKIEIRRELLEFTKNKNDNIGIGKYTLIQINKLISKFKKPKKNS</sequence>
<reference evidence="9" key="1">
    <citation type="submission" date="2024-01" db="EMBL/GenBank/DDBJ databases">
        <title>Genome sequence of Mycoplasma ciconiae type strain DSM 25251.</title>
        <authorList>
            <person name="Spergser J."/>
        </authorList>
    </citation>
    <scope>NUCLEOTIDE SEQUENCE [LARGE SCALE GENOMIC DNA]</scope>
    <source>
        <strain evidence="9">DSM 25251</strain>
    </source>
</reference>
<feature type="coiled-coil region" evidence="7">
    <location>
        <begin position="232"/>
        <end position="266"/>
    </location>
</feature>
<accession>A0ABU7MKV4</accession>
<feature type="coiled-coil region" evidence="7">
    <location>
        <begin position="169"/>
        <end position="203"/>
    </location>
</feature>
<dbReference type="PROSITE" id="PS50893">
    <property type="entry name" value="ABC_TRANSPORTER_2"/>
    <property type="match status" value="1"/>
</dbReference>
<comment type="caution">
    <text evidence="9">The sequence shown here is derived from an EMBL/GenBank/DDBJ whole genome shotgun (WGS) entry which is preliminary data.</text>
</comment>
<dbReference type="InterPro" id="IPR047641">
    <property type="entry name" value="ABC_transpr_MalK/UgpC-like"/>
</dbReference>
<keyword evidence="1" id="KW-0813">Transport</keyword>
<evidence type="ECO:0000256" key="2">
    <source>
        <dbReference type="ARBA" id="ARBA00022475"/>
    </source>
</evidence>
<dbReference type="InterPro" id="IPR008995">
    <property type="entry name" value="Mo/tungstate-bd_C_term_dom"/>
</dbReference>
<keyword evidence="5" id="KW-1278">Translocase</keyword>
<evidence type="ECO:0000259" key="8">
    <source>
        <dbReference type="PROSITE" id="PS50893"/>
    </source>
</evidence>
<dbReference type="InterPro" id="IPR027417">
    <property type="entry name" value="P-loop_NTPase"/>
</dbReference>
<keyword evidence="2" id="KW-1003">Cell membrane</keyword>
<evidence type="ECO:0000256" key="4">
    <source>
        <dbReference type="ARBA" id="ARBA00022840"/>
    </source>
</evidence>
<dbReference type="SUPFAM" id="SSF52540">
    <property type="entry name" value="P-loop containing nucleoside triphosphate hydrolases"/>
    <property type="match status" value="1"/>
</dbReference>
<dbReference type="SMART" id="SM00382">
    <property type="entry name" value="AAA"/>
    <property type="match status" value="1"/>
</dbReference>
<dbReference type="InterPro" id="IPR003439">
    <property type="entry name" value="ABC_transporter-like_ATP-bd"/>
</dbReference>
<dbReference type="PANTHER" id="PTHR43875">
    <property type="entry name" value="MALTODEXTRIN IMPORT ATP-BINDING PROTEIN MSMX"/>
    <property type="match status" value="1"/>
</dbReference>
<keyword evidence="7" id="KW-0175">Coiled coil</keyword>